<organism evidence="9">
    <name type="scientific">marine sediment metagenome</name>
    <dbReference type="NCBI Taxonomy" id="412755"/>
    <lineage>
        <taxon>unclassified sequences</taxon>
        <taxon>metagenomes</taxon>
        <taxon>ecological metagenomes</taxon>
    </lineage>
</organism>
<evidence type="ECO:0000256" key="2">
    <source>
        <dbReference type="ARBA" id="ARBA00022475"/>
    </source>
</evidence>
<reference evidence="9" key="1">
    <citation type="journal article" date="2015" name="Nature">
        <title>Complex archaea that bridge the gap between prokaryotes and eukaryotes.</title>
        <authorList>
            <person name="Spang A."/>
            <person name="Saw J.H."/>
            <person name="Jorgensen S.L."/>
            <person name="Zaremba-Niedzwiedzka K."/>
            <person name="Martijn J."/>
            <person name="Lind A.E."/>
            <person name="van Eijk R."/>
            <person name="Schleper C."/>
            <person name="Guy L."/>
            <person name="Ettema T.J."/>
        </authorList>
    </citation>
    <scope>NUCLEOTIDE SEQUENCE</scope>
</reference>
<comment type="caution">
    <text evidence="9">The sequence shown here is derived from an EMBL/GenBank/DDBJ whole genome shotgun (WGS) entry which is preliminary data.</text>
</comment>
<evidence type="ECO:0000313" key="9">
    <source>
        <dbReference type="EMBL" id="KKM14935.1"/>
    </source>
</evidence>
<feature type="transmembrane region" description="Helical" evidence="8">
    <location>
        <begin position="319"/>
        <end position="342"/>
    </location>
</feature>
<evidence type="ECO:0000256" key="1">
    <source>
        <dbReference type="ARBA" id="ARBA00004651"/>
    </source>
</evidence>
<dbReference type="GO" id="GO:0016763">
    <property type="term" value="F:pentosyltransferase activity"/>
    <property type="evidence" value="ECO:0007669"/>
    <property type="project" value="TreeGrafter"/>
</dbReference>
<keyword evidence="7 8" id="KW-0472">Membrane</keyword>
<dbReference type="GO" id="GO:0005886">
    <property type="term" value="C:plasma membrane"/>
    <property type="evidence" value="ECO:0007669"/>
    <property type="project" value="UniProtKB-SubCell"/>
</dbReference>
<keyword evidence="2" id="KW-1003">Cell membrane</keyword>
<evidence type="ECO:0000256" key="6">
    <source>
        <dbReference type="ARBA" id="ARBA00022989"/>
    </source>
</evidence>
<evidence type="ECO:0008006" key="10">
    <source>
        <dbReference type="Google" id="ProtNLM"/>
    </source>
</evidence>
<feature type="transmembrane region" description="Helical" evidence="8">
    <location>
        <begin position="348"/>
        <end position="369"/>
    </location>
</feature>
<dbReference type="AlphaFoldDB" id="A0A0F9KHX8"/>
<feature type="transmembrane region" description="Helical" evidence="8">
    <location>
        <begin position="81"/>
        <end position="97"/>
    </location>
</feature>
<evidence type="ECO:0000256" key="4">
    <source>
        <dbReference type="ARBA" id="ARBA00022679"/>
    </source>
</evidence>
<keyword evidence="5 8" id="KW-0812">Transmembrane</keyword>
<feature type="non-terminal residue" evidence="9">
    <location>
        <position position="1"/>
    </location>
</feature>
<evidence type="ECO:0000256" key="5">
    <source>
        <dbReference type="ARBA" id="ARBA00022692"/>
    </source>
</evidence>
<dbReference type="Pfam" id="PF09971">
    <property type="entry name" value="DUF2206"/>
    <property type="match status" value="1"/>
</dbReference>
<evidence type="ECO:0000256" key="3">
    <source>
        <dbReference type="ARBA" id="ARBA00022676"/>
    </source>
</evidence>
<feature type="transmembrane region" description="Helical" evidence="8">
    <location>
        <begin position="179"/>
        <end position="202"/>
    </location>
</feature>
<name>A0A0F9KHX8_9ZZZZ</name>
<feature type="transmembrane region" description="Helical" evidence="8">
    <location>
        <begin position="376"/>
        <end position="394"/>
    </location>
</feature>
<keyword evidence="6 8" id="KW-1133">Transmembrane helix</keyword>
<dbReference type="InterPro" id="IPR050297">
    <property type="entry name" value="LipidA_mod_glycosyltrf_83"/>
</dbReference>
<protein>
    <recommendedName>
        <fullName evidence="10">Glycosyltransferase RgtA/B/C/D-like domain-containing protein</fullName>
    </recommendedName>
</protein>
<keyword evidence="3" id="KW-0328">Glycosyltransferase</keyword>
<proteinExistence type="predicted"/>
<gene>
    <name evidence="9" type="ORF">LCGC14_1701100</name>
</gene>
<accession>A0A0F9KHX8</accession>
<feature type="transmembrane region" description="Helical" evidence="8">
    <location>
        <begin position="287"/>
        <end position="307"/>
    </location>
</feature>
<dbReference type="InterPro" id="IPR018701">
    <property type="entry name" value="DUF2206_membrane"/>
</dbReference>
<feature type="transmembrane region" description="Helical" evidence="8">
    <location>
        <begin position="134"/>
        <end position="167"/>
    </location>
</feature>
<evidence type="ECO:0000256" key="8">
    <source>
        <dbReference type="SAM" id="Phobius"/>
    </source>
</evidence>
<dbReference type="PANTHER" id="PTHR33908">
    <property type="entry name" value="MANNOSYLTRANSFERASE YKCB-RELATED"/>
    <property type="match status" value="1"/>
</dbReference>
<keyword evidence="4" id="KW-0808">Transferase</keyword>
<dbReference type="PANTHER" id="PTHR33908:SF11">
    <property type="entry name" value="MEMBRANE PROTEIN"/>
    <property type="match status" value="1"/>
</dbReference>
<dbReference type="EMBL" id="LAZR01015030">
    <property type="protein sequence ID" value="KKM14935.1"/>
    <property type="molecule type" value="Genomic_DNA"/>
</dbReference>
<evidence type="ECO:0000256" key="7">
    <source>
        <dbReference type="ARBA" id="ARBA00023136"/>
    </source>
</evidence>
<sequence>KYVVGSDIQREFFIGKQALAGQWDLATTEQTGTSIVVGLLAPWLSRLPFLDLLTVYKLILPIFLGLVPVLLYLAFRKQMGGRSAFIAAIFFVAMPAFSLESAQIVKAMVAEMFLALMVLVMVGGSKPGSNTKTVLVAAVAVTILAHYTVGIMALFYLTAIFLVKIFAWPLRWSLLERKMLSPFAVGLVLLLGGALFLGYYSIASDGVILKVVSRTGSSYEQIAVAQVKAGIKETGYNPEWEGIQTTPKYSWQEPVDVQKTVYLQKQPSMVQTAIGLDFFKASGLGKVFRVFLYLTELLILIGGVHLLRNHRRYRFTSEFIACIGASIVLLFLCVFVPMFSSIINMSRFYHFSLFFLAPLFVIGCDAVSGSGRLKRALPAIILVPYLLFTSGLVFEASKSNITHFLDMPYSFALSAERTGVARLYKSDDLAAIEWLNNVSDQERMIISDVPGYSLLVSNIEDWGRLKTPLAKTVRISQQLTNVVHLGTRPALDEAPDGSYILLTSWNTTTGDYIEHRDIGPGLRVREPLPEMPYPMVFSRGDAVVLLKSPWVVQETPQNIEIEQDYKAVHDAALERNFE</sequence>
<feature type="transmembrane region" description="Helical" evidence="8">
    <location>
        <begin position="55"/>
        <end position="75"/>
    </location>
</feature>
<comment type="subcellular location">
    <subcellularLocation>
        <location evidence="1">Cell membrane</location>
        <topology evidence="1">Multi-pass membrane protein</topology>
    </subcellularLocation>
</comment>
<dbReference type="GO" id="GO:0008610">
    <property type="term" value="P:lipid biosynthetic process"/>
    <property type="evidence" value="ECO:0007669"/>
    <property type="project" value="UniProtKB-ARBA"/>
</dbReference>